<dbReference type="KEGG" id="hsc:HVS_13310"/>
<name>A0A2K9E569_9FIRM</name>
<dbReference type="AlphaFoldDB" id="A0A2K9E569"/>
<evidence type="ECO:0000313" key="1">
    <source>
        <dbReference type="EMBL" id="AUG58529.1"/>
    </source>
</evidence>
<dbReference type="PROSITE" id="PS51257">
    <property type="entry name" value="PROKAR_LIPOPROTEIN"/>
    <property type="match status" value="1"/>
</dbReference>
<evidence type="ECO:0000313" key="2">
    <source>
        <dbReference type="Proteomes" id="UP000233534"/>
    </source>
</evidence>
<organism evidence="1 2">
    <name type="scientific">Acetivibrio saccincola</name>
    <dbReference type="NCBI Taxonomy" id="1677857"/>
    <lineage>
        <taxon>Bacteria</taxon>
        <taxon>Bacillati</taxon>
        <taxon>Bacillota</taxon>
        <taxon>Clostridia</taxon>
        <taxon>Eubacteriales</taxon>
        <taxon>Oscillospiraceae</taxon>
        <taxon>Acetivibrio</taxon>
    </lineage>
</organism>
<proteinExistence type="predicted"/>
<gene>
    <name evidence="1" type="ORF">HVS_13310</name>
</gene>
<reference evidence="1 2" key="1">
    <citation type="submission" date="2017-12" db="EMBL/GenBank/DDBJ databases">
        <title>Complete genome sequence of Herbivorax saccincola GGR1, a novel Cellulosome-producing hydrolytic bacterium in a thermophilic biogas plant, established by Illumina and Nanopore MinION sequencing.</title>
        <authorList>
            <person name="Pechtl A."/>
            <person name="Ruckert C."/>
            <person name="Koeck D.E."/>
            <person name="Maus I."/>
            <person name="Winkler A."/>
            <person name="Kalinowski J."/>
            <person name="Puhler A."/>
            <person name="Schwarz W.W."/>
            <person name="Zverlov V.V."/>
            <person name="Schluter A."/>
            <person name="Liebl W."/>
        </authorList>
    </citation>
    <scope>NUCLEOTIDE SEQUENCE [LARGE SCALE GENOMIC DNA]</scope>
    <source>
        <strain evidence="2">SR1</strain>
    </source>
</reference>
<dbReference type="RefSeq" id="WP_101303061.1">
    <property type="nucleotide sequence ID" value="NZ_CP025197.1"/>
</dbReference>
<dbReference type="Proteomes" id="UP000233534">
    <property type="component" value="Chromosome"/>
</dbReference>
<dbReference type="EMBL" id="CP025197">
    <property type="protein sequence ID" value="AUG58529.1"/>
    <property type="molecule type" value="Genomic_DNA"/>
</dbReference>
<accession>A0A2K9E569</accession>
<keyword evidence="2" id="KW-1185">Reference proteome</keyword>
<protein>
    <submittedName>
        <fullName evidence="1">Uncharacterized protein</fullName>
    </submittedName>
</protein>
<sequence>MRKILILMIVIGVIFTGCGFDGDVSGKLKSPDYGENDVKPLSNGEGGNTEGALEDELYDAFLELINNGQKPSEIIKFIDREIKNVTDTTADNMVLALEEVQNIYEGYYQQKIFDSEFIEKIGWDFTNNQEIVDKAKGTGLEELVREIANGGYKFISREGTVYPVVDYSFLKKYSDFVSDKVAGYISIKSQQSDNPVAIDGALAVSWADLEERLLELEDYMEKHSDFPLIEQLDSIYYNYMVLYLAGADNTPAYSYDTKKYKDEVLKKIREMTKAHEDTKTADIANDFLDIIKKDNYTFTNNAEEFINNLREKSFNNKMKNIYTKDIFTKLLPEKPGYRWLYHGFAEYSHEMKLNDIVTDKGVVKYFITGDVGDPSDGESRLSPEHFNIDIVYSIEDGALIQRKNEKRMMDSEFDNLELIRAPLTKGNKWGQGVIDKLGEYRYINCEITDINEVAGAKVYTVEYREDSGYYEIRMIEEGVGVVSFTKLWQSGEGDFEIGYSLGKEFSGYKEGL</sequence>